<name>A0A238BVM6_9BILA</name>
<keyword evidence="2" id="KW-1185">Reference proteome</keyword>
<evidence type="ECO:0000313" key="1">
    <source>
        <dbReference type="EMBL" id="OZC09332.1"/>
    </source>
</evidence>
<gene>
    <name evidence="1" type="ORF">X798_03673</name>
</gene>
<evidence type="ECO:0000313" key="2">
    <source>
        <dbReference type="Proteomes" id="UP000242913"/>
    </source>
</evidence>
<reference evidence="1 2" key="1">
    <citation type="submission" date="2015-12" db="EMBL/GenBank/DDBJ databases">
        <title>Draft genome of the nematode, Onchocerca flexuosa.</title>
        <authorList>
            <person name="Mitreva M."/>
        </authorList>
    </citation>
    <scope>NUCLEOTIDE SEQUENCE [LARGE SCALE GENOMIC DNA]</scope>
    <source>
        <strain evidence="1">Red Deer</strain>
    </source>
</reference>
<accession>A0A238BVM6</accession>
<dbReference type="Proteomes" id="UP000242913">
    <property type="component" value="Unassembled WGS sequence"/>
</dbReference>
<organism evidence="1 2">
    <name type="scientific">Onchocerca flexuosa</name>
    <dbReference type="NCBI Taxonomy" id="387005"/>
    <lineage>
        <taxon>Eukaryota</taxon>
        <taxon>Metazoa</taxon>
        <taxon>Ecdysozoa</taxon>
        <taxon>Nematoda</taxon>
        <taxon>Chromadorea</taxon>
        <taxon>Rhabditida</taxon>
        <taxon>Spirurina</taxon>
        <taxon>Spiruromorpha</taxon>
        <taxon>Filarioidea</taxon>
        <taxon>Onchocercidae</taxon>
        <taxon>Onchocerca</taxon>
    </lineage>
</organism>
<dbReference type="EMBL" id="KZ269995">
    <property type="protein sequence ID" value="OZC09332.1"/>
    <property type="molecule type" value="Genomic_DNA"/>
</dbReference>
<protein>
    <submittedName>
        <fullName evidence="1">Uncharacterized protein</fullName>
    </submittedName>
</protein>
<proteinExistence type="predicted"/>
<sequence>MIVPYLARIVLLLPELSPTETEHLADIIGEQKLSGKQKERNHVLEKYKSCIPVNGELRKKLIQF</sequence>
<dbReference type="AlphaFoldDB" id="A0A238BVM6"/>